<protein>
    <submittedName>
        <fullName evidence="3">N-lysine methyltransferase SMYD2-A</fullName>
    </submittedName>
</protein>
<evidence type="ECO:0000256" key="1">
    <source>
        <dbReference type="SAM" id="SignalP"/>
    </source>
</evidence>
<dbReference type="SMART" id="SM00317">
    <property type="entry name" value="SET"/>
    <property type="match status" value="1"/>
</dbReference>
<dbReference type="PANTHER" id="PTHR47332:SF4">
    <property type="entry name" value="SET DOMAIN-CONTAINING PROTEIN 5"/>
    <property type="match status" value="1"/>
</dbReference>
<dbReference type="AlphaFoldDB" id="A0A1Q8S808"/>
<organism evidence="3 4">
    <name type="scientific">Colletotrichum chlorophyti</name>
    <dbReference type="NCBI Taxonomy" id="708187"/>
    <lineage>
        <taxon>Eukaryota</taxon>
        <taxon>Fungi</taxon>
        <taxon>Dikarya</taxon>
        <taxon>Ascomycota</taxon>
        <taxon>Pezizomycotina</taxon>
        <taxon>Sordariomycetes</taxon>
        <taxon>Hypocreomycetidae</taxon>
        <taxon>Glomerellales</taxon>
        <taxon>Glomerellaceae</taxon>
        <taxon>Colletotrichum</taxon>
    </lineage>
</organism>
<dbReference type="InterPro" id="IPR001214">
    <property type="entry name" value="SET_dom"/>
</dbReference>
<keyword evidence="1" id="KW-0732">Signal</keyword>
<dbReference type="CDD" id="cd20071">
    <property type="entry name" value="SET_SMYD"/>
    <property type="match status" value="1"/>
</dbReference>
<dbReference type="InterPro" id="IPR053185">
    <property type="entry name" value="SET_domain_protein"/>
</dbReference>
<dbReference type="Gene3D" id="2.170.270.10">
    <property type="entry name" value="SET domain"/>
    <property type="match status" value="1"/>
</dbReference>
<comment type="caution">
    <text evidence="3">The sequence shown here is derived from an EMBL/GenBank/DDBJ whole genome shotgun (WGS) entry which is preliminary data.</text>
</comment>
<name>A0A1Q8S808_9PEZI</name>
<dbReference type="PANTHER" id="PTHR47332">
    <property type="entry name" value="SET DOMAIN-CONTAINING PROTEIN 5"/>
    <property type="match status" value="1"/>
</dbReference>
<evidence type="ECO:0000313" key="3">
    <source>
        <dbReference type="EMBL" id="OLN97537.1"/>
    </source>
</evidence>
<keyword evidence="4" id="KW-1185">Reference proteome</keyword>
<evidence type="ECO:0000313" key="4">
    <source>
        <dbReference type="Proteomes" id="UP000186583"/>
    </source>
</evidence>
<sequence>MRSSSVAAWLCLAAQHPIAVSACGDRPCASGPRRDDRSHFGVINTDELRLADELVLDGFRDPEEVRVRYGTDLKSENGLWEIRPSPGKGLGLFALRAIPKGTRIVDESPLFTIDPGELVKGQGFAFGAIATAVDAAFSGLNATARAAYLSCPEHRGADDAGWSREALIFRTNGYTMAGGGAIGIFPRIAKVNHSCRPNAGNVDVGGRRVIWAGREIAAGEEVTTTYAPLAQATEERRARLAQWGFRCDCRACAGREDDGKRVEIKRLMDVVERELGRDAFGGDVLLDAEKLVSLVEELGLADYLGKAYKYAAFAASRSGNVGSARLWAMKELSVHEFADTESGYARKARAFLNSLPPD</sequence>
<dbReference type="Proteomes" id="UP000186583">
    <property type="component" value="Unassembled WGS sequence"/>
</dbReference>
<dbReference type="InterPro" id="IPR046341">
    <property type="entry name" value="SET_dom_sf"/>
</dbReference>
<keyword evidence="3" id="KW-0489">Methyltransferase</keyword>
<dbReference type="EMBL" id="MPGH01000008">
    <property type="protein sequence ID" value="OLN97537.1"/>
    <property type="molecule type" value="Genomic_DNA"/>
</dbReference>
<dbReference type="Pfam" id="PF00856">
    <property type="entry name" value="SET"/>
    <property type="match status" value="1"/>
</dbReference>
<dbReference type="OrthoDB" id="438641at2759"/>
<dbReference type="SUPFAM" id="SSF82199">
    <property type="entry name" value="SET domain"/>
    <property type="match status" value="1"/>
</dbReference>
<dbReference type="PROSITE" id="PS50280">
    <property type="entry name" value="SET"/>
    <property type="match status" value="1"/>
</dbReference>
<keyword evidence="3" id="KW-0808">Transferase</keyword>
<feature type="chain" id="PRO_5013158481" evidence="1">
    <location>
        <begin position="23"/>
        <end position="358"/>
    </location>
</feature>
<reference evidence="3 4" key="1">
    <citation type="submission" date="2016-11" db="EMBL/GenBank/DDBJ databases">
        <title>Draft Genome Assembly of Colletotrichum chlorophyti a pathogen of herbaceous plants.</title>
        <authorList>
            <person name="Gan P."/>
            <person name="Narusaka M."/>
            <person name="Tsushima A."/>
            <person name="Narusaka Y."/>
            <person name="Takano Y."/>
            <person name="Shirasu K."/>
        </authorList>
    </citation>
    <scope>NUCLEOTIDE SEQUENCE [LARGE SCALE GENOMIC DNA]</scope>
    <source>
        <strain evidence="3 4">NTL11</strain>
    </source>
</reference>
<dbReference type="GO" id="GO:0032259">
    <property type="term" value="P:methylation"/>
    <property type="evidence" value="ECO:0007669"/>
    <property type="project" value="UniProtKB-KW"/>
</dbReference>
<evidence type="ECO:0000259" key="2">
    <source>
        <dbReference type="PROSITE" id="PS50280"/>
    </source>
</evidence>
<gene>
    <name evidence="3" type="ORF">CCHL11_01232</name>
</gene>
<feature type="domain" description="SET" evidence="2">
    <location>
        <begin position="78"/>
        <end position="227"/>
    </location>
</feature>
<proteinExistence type="predicted"/>
<feature type="signal peptide" evidence="1">
    <location>
        <begin position="1"/>
        <end position="22"/>
    </location>
</feature>
<dbReference type="PROSITE" id="PS51257">
    <property type="entry name" value="PROKAR_LIPOPROTEIN"/>
    <property type="match status" value="1"/>
</dbReference>
<accession>A0A1Q8S808</accession>
<dbReference type="STRING" id="708187.A0A1Q8S808"/>
<dbReference type="GO" id="GO:0008168">
    <property type="term" value="F:methyltransferase activity"/>
    <property type="evidence" value="ECO:0007669"/>
    <property type="project" value="UniProtKB-KW"/>
</dbReference>